<evidence type="ECO:0000313" key="5">
    <source>
        <dbReference type="Proteomes" id="UP000481861"/>
    </source>
</evidence>
<reference evidence="4 5" key="1">
    <citation type="submission" date="2020-01" db="EMBL/GenBank/DDBJ databases">
        <authorList>
            <consortium name="DOE Joint Genome Institute"/>
            <person name="Haridas S."/>
            <person name="Albert R."/>
            <person name="Binder M."/>
            <person name="Bloem J."/>
            <person name="Labutti K."/>
            <person name="Salamov A."/>
            <person name="Andreopoulos B."/>
            <person name="Baker S.E."/>
            <person name="Barry K."/>
            <person name="Bills G."/>
            <person name="Bluhm B.H."/>
            <person name="Cannon C."/>
            <person name="Castanera R."/>
            <person name="Culley D.E."/>
            <person name="Daum C."/>
            <person name="Ezra D."/>
            <person name="Gonzalez J.B."/>
            <person name="Henrissat B."/>
            <person name="Kuo A."/>
            <person name="Liang C."/>
            <person name="Lipzen A."/>
            <person name="Lutzoni F."/>
            <person name="Magnuson J."/>
            <person name="Mondo S."/>
            <person name="Nolan M."/>
            <person name="Ohm R."/>
            <person name="Pangilinan J."/>
            <person name="Park H.-J.H."/>
            <person name="Ramirez L."/>
            <person name="Alfaro M."/>
            <person name="Sun H."/>
            <person name="Tritt A."/>
            <person name="Yoshinaga Y."/>
            <person name="Zwiers L.-H.L."/>
            <person name="Turgeon B.G."/>
            <person name="Goodwin S.B."/>
            <person name="Spatafora J.W."/>
            <person name="Crous P.W."/>
            <person name="Grigoriev I.V."/>
        </authorList>
    </citation>
    <scope>NUCLEOTIDE SEQUENCE [LARGE SCALE GENOMIC DNA]</scope>
    <source>
        <strain evidence="4 5">CBS 611.86</strain>
    </source>
</reference>
<dbReference type="OrthoDB" id="14167at2759"/>
<feature type="compositionally biased region" description="Polar residues" evidence="2">
    <location>
        <begin position="295"/>
        <end position="304"/>
    </location>
</feature>
<evidence type="ECO:0000313" key="4">
    <source>
        <dbReference type="EMBL" id="KAF2866536.1"/>
    </source>
</evidence>
<feature type="region of interest" description="Disordered" evidence="2">
    <location>
        <begin position="59"/>
        <end position="80"/>
    </location>
</feature>
<dbReference type="Gene3D" id="1.20.1270.60">
    <property type="entry name" value="Arfaptin homology (AH) domain/BAR domain"/>
    <property type="match status" value="1"/>
</dbReference>
<gene>
    <name evidence="4" type="ORF">BDV95DRAFT_505031</name>
</gene>
<feature type="region of interest" description="Disordered" evidence="2">
    <location>
        <begin position="231"/>
        <end position="424"/>
    </location>
</feature>
<dbReference type="SUPFAM" id="SSF103657">
    <property type="entry name" value="BAR/IMD domain-like"/>
    <property type="match status" value="1"/>
</dbReference>
<organism evidence="4 5">
    <name type="scientific">Massariosphaeria phaeospora</name>
    <dbReference type="NCBI Taxonomy" id="100035"/>
    <lineage>
        <taxon>Eukaryota</taxon>
        <taxon>Fungi</taxon>
        <taxon>Dikarya</taxon>
        <taxon>Ascomycota</taxon>
        <taxon>Pezizomycotina</taxon>
        <taxon>Dothideomycetes</taxon>
        <taxon>Pleosporomycetidae</taxon>
        <taxon>Pleosporales</taxon>
        <taxon>Pleosporales incertae sedis</taxon>
        <taxon>Massariosphaeria</taxon>
    </lineage>
</organism>
<evidence type="ECO:0000259" key="3">
    <source>
        <dbReference type="PROSITE" id="PS51021"/>
    </source>
</evidence>
<dbReference type="SMART" id="SM00721">
    <property type="entry name" value="BAR"/>
    <property type="match status" value="1"/>
</dbReference>
<feature type="compositionally biased region" description="Polar residues" evidence="2">
    <location>
        <begin position="234"/>
        <end position="244"/>
    </location>
</feature>
<keyword evidence="5" id="KW-1185">Reference proteome</keyword>
<proteinExistence type="predicted"/>
<name>A0A7C8M2A0_9PLEO</name>
<dbReference type="CDD" id="cd07593">
    <property type="entry name" value="BAR_MUG137_fungi"/>
    <property type="match status" value="1"/>
</dbReference>
<dbReference type="PROSITE" id="PS51021">
    <property type="entry name" value="BAR"/>
    <property type="match status" value="1"/>
</dbReference>
<feature type="compositionally biased region" description="Basic and acidic residues" evidence="2">
    <location>
        <begin position="60"/>
        <end position="70"/>
    </location>
</feature>
<dbReference type="InterPro" id="IPR004148">
    <property type="entry name" value="BAR_dom"/>
</dbReference>
<dbReference type="EMBL" id="JAADJZ010000027">
    <property type="protein sequence ID" value="KAF2866536.1"/>
    <property type="molecule type" value="Genomic_DNA"/>
</dbReference>
<dbReference type="AlphaFoldDB" id="A0A7C8M2A0"/>
<accession>A0A7C8M2A0</accession>
<dbReference type="InterPro" id="IPR027267">
    <property type="entry name" value="AH/BAR_dom_sf"/>
</dbReference>
<keyword evidence="1" id="KW-0175">Coiled coil</keyword>
<protein>
    <recommendedName>
        <fullName evidence="3">BAR domain-containing protein</fullName>
    </recommendedName>
</protein>
<sequence>MHVNKKLGRFKQWAGEKMGGEAKTGVSDDFKALEAEMNLRHEGMDRMQKAMTVYVKSLSKRAEGDDREKTLPGGHLGSSMVTHSEDFEPESEFGNCLSSLGRANERLARVQETYVAGATSTWLEGLERSLAQMKEYQNARKKLEQRRLAYDASLAKLQKAKKEDFRVEEELRAQKAKYEESNEDVYRRMQDIKESEVDLVQDLTTFLEAELTYYDRCREVLLNVKREWPVQDTPRPTRSRSNTAHGYAERFNPTEEEPLPEPPRLTIPKLPSRTMSPAPETSSPGGLASRPAYGRTSTVDGSSRSQRDMSPARRLTRVPTEPTAVLAGRSSLRPVRQANTFADDYEDDFVPSNGHRRDRSPPSPATSQGSVMSRAASWTVGGTEAAAIGKKAPPPPPPSRAKKPPPPPPPMKRSGLSASEVSRY</sequence>
<dbReference type="GO" id="GO:0005737">
    <property type="term" value="C:cytoplasm"/>
    <property type="evidence" value="ECO:0007669"/>
    <property type="project" value="InterPro"/>
</dbReference>
<comment type="caution">
    <text evidence="4">The sequence shown here is derived from an EMBL/GenBank/DDBJ whole genome shotgun (WGS) entry which is preliminary data.</text>
</comment>
<evidence type="ECO:0000256" key="1">
    <source>
        <dbReference type="SAM" id="Coils"/>
    </source>
</evidence>
<feature type="compositionally biased region" description="Polar residues" evidence="2">
    <location>
        <begin position="273"/>
        <end position="284"/>
    </location>
</feature>
<dbReference type="Proteomes" id="UP000481861">
    <property type="component" value="Unassembled WGS sequence"/>
</dbReference>
<dbReference type="Pfam" id="PF03114">
    <property type="entry name" value="BAR"/>
    <property type="match status" value="1"/>
</dbReference>
<feature type="coiled-coil region" evidence="1">
    <location>
        <begin position="126"/>
        <end position="195"/>
    </location>
</feature>
<evidence type="ECO:0000256" key="2">
    <source>
        <dbReference type="SAM" id="MobiDB-lite"/>
    </source>
</evidence>
<feature type="compositionally biased region" description="Pro residues" evidence="2">
    <location>
        <begin position="392"/>
        <end position="411"/>
    </location>
</feature>
<feature type="domain" description="BAR" evidence="3">
    <location>
        <begin position="15"/>
        <end position="237"/>
    </location>
</feature>